<comment type="caution">
    <text evidence="5">The sequence shown here is derived from an EMBL/GenBank/DDBJ whole genome shotgun (WGS) entry which is preliminary data.</text>
</comment>
<accession>A0ABP0EZJ6</accession>
<dbReference type="InterPro" id="IPR004012">
    <property type="entry name" value="Run_dom"/>
</dbReference>
<gene>
    <name evidence="5" type="ORF">CVLEPA_LOCUS124</name>
</gene>
<feature type="compositionally biased region" description="Polar residues" evidence="2">
    <location>
        <begin position="451"/>
        <end position="472"/>
    </location>
</feature>
<dbReference type="InterPro" id="IPR037213">
    <property type="entry name" value="Run_dom_sf"/>
</dbReference>
<dbReference type="InterPro" id="IPR001683">
    <property type="entry name" value="PX_dom"/>
</dbReference>
<feature type="region of interest" description="Disordered" evidence="2">
    <location>
        <begin position="329"/>
        <end position="389"/>
    </location>
</feature>
<evidence type="ECO:0000259" key="3">
    <source>
        <dbReference type="PROSITE" id="PS50195"/>
    </source>
</evidence>
<dbReference type="Proteomes" id="UP001642483">
    <property type="component" value="Unassembled WGS sequence"/>
</dbReference>
<dbReference type="CDD" id="cd07277">
    <property type="entry name" value="PX_RUN"/>
    <property type="match status" value="1"/>
</dbReference>
<dbReference type="EMBL" id="CAWYQH010000001">
    <property type="protein sequence ID" value="CAK8671103.1"/>
    <property type="molecule type" value="Genomic_DNA"/>
</dbReference>
<feature type="domain" description="RUN" evidence="4">
    <location>
        <begin position="34"/>
        <end position="176"/>
    </location>
</feature>
<sequence length="829" mass="92339">MGSLENERVNLHSRLLDAVRACQTHLGGKKELVTETSIWVSCLCSQFQAVLQHRLKPALYATGALSAIKQVAVGGSGDENSYWNFVKNHLTKHEVERFDFLPNIGTDVGRGRAWLRCSLNEHSLERYFHIFLSDVNLLRDYYEPEAFMLDQERSSTLPQMAAGLGSIVFKIKFDDISLDGTTSKSQPSFASNLIPNLINVASSSLTSKSDSAIPNATLEAQSSGSVDKIKKKAGRKKRAKIISFGDDDLCEGSATPARKGGPGFVVVRSSAIYPKSTAPTTLEASSTILSETNINVSENSKEPSTNMASTQLPDNIISQSSVKNRIFAKEPDSTNTTGGQTGSNNISDVNSSQPVNPTSVESRLNYLTSTPDKKSEAISSQANNDPAKNDELGEVTRHLMSMRHNSALGSHDLIMDDWSVQSGSNSGIYLQTDNTLGELYPVQGDCDIQSSDTRSDILTGTDTETSSNTALSSAHKATPEINSWKETAADLQKKEKSEMTVDELQQAFMAVMQRKDEIEEASRSTRSLLDTEMEYSASLRLEIETLQAALKEQREVTAMMQQQHIRENEVLRNQLKKYVGAVQALQRGDKSVDLPLQPSHNSKDHFVDSDETSMYEKKLIEVAEMHGELMEFNERLHVRLQSAISLLHNMKSELVDLRGPMPNDDLIKKIENDSLSGANDYSPPIGRALINIWMPSVFLKGKGPEAHHLYQVYVRVGDEEWNIYRRYSHFHELHIQLRKKFPVLDSYGFPPKKAVGNKGKKFVEYRRKSLQTYLRLMMNNVVQNNEKLVESPAKSTLIALLPFFSETLHAPSESKKERKGLSLRRSGRN</sequence>
<evidence type="ECO:0008006" key="7">
    <source>
        <dbReference type="Google" id="ProtNLM"/>
    </source>
</evidence>
<feature type="region of interest" description="Disordered" evidence="2">
    <location>
        <begin position="295"/>
        <end position="317"/>
    </location>
</feature>
<dbReference type="SUPFAM" id="SSF64268">
    <property type="entry name" value="PX domain"/>
    <property type="match status" value="1"/>
</dbReference>
<dbReference type="PANTHER" id="PTHR47194">
    <property type="entry name" value="SORTING NEXIN-29-RELATED"/>
    <property type="match status" value="1"/>
</dbReference>
<dbReference type="Gene3D" id="1.20.58.900">
    <property type="match status" value="1"/>
</dbReference>
<keyword evidence="1" id="KW-0175">Coiled coil</keyword>
<evidence type="ECO:0000313" key="6">
    <source>
        <dbReference type="Proteomes" id="UP001642483"/>
    </source>
</evidence>
<reference evidence="5 6" key="1">
    <citation type="submission" date="2024-02" db="EMBL/GenBank/DDBJ databases">
        <authorList>
            <person name="Daric V."/>
            <person name="Darras S."/>
        </authorList>
    </citation>
    <scope>NUCLEOTIDE SEQUENCE [LARGE SCALE GENOMIC DNA]</scope>
</reference>
<dbReference type="SMART" id="SM00593">
    <property type="entry name" value="RUN"/>
    <property type="match status" value="1"/>
</dbReference>
<dbReference type="InterPro" id="IPR037916">
    <property type="entry name" value="SNX29_PX"/>
</dbReference>
<dbReference type="CDD" id="cd17689">
    <property type="entry name" value="RUN_SNX29"/>
    <property type="match status" value="1"/>
</dbReference>
<dbReference type="InterPro" id="IPR047329">
    <property type="entry name" value="RUN_SNX29"/>
</dbReference>
<dbReference type="PROSITE" id="PS50826">
    <property type="entry name" value="RUN"/>
    <property type="match status" value="1"/>
</dbReference>
<feature type="compositionally biased region" description="Polar residues" evidence="2">
    <location>
        <begin position="377"/>
        <end position="386"/>
    </location>
</feature>
<evidence type="ECO:0000256" key="1">
    <source>
        <dbReference type="SAM" id="Coils"/>
    </source>
</evidence>
<dbReference type="PANTHER" id="PTHR47194:SF3">
    <property type="entry name" value="SORTING NEXIN 29"/>
    <property type="match status" value="1"/>
</dbReference>
<dbReference type="SMART" id="SM00312">
    <property type="entry name" value="PX"/>
    <property type="match status" value="1"/>
</dbReference>
<evidence type="ECO:0000256" key="2">
    <source>
        <dbReference type="SAM" id="MobiDB-lite"/>
    </source>
</evidence>
<dbReference type="SUPFAM" id="SSF140741">
    <property type="entry name" value="RUN domain-like"/>
    <property type="match status" value="1"/>
</dbReference>
<keyword evidence="6" id="KW-1185">Reference proteome</keyword>
<name>A0ABP0EZJ6_CLALP</name>
<protein>
    <recommendedName>
        <fullName evidence="7">Sorting nexin-29</fullName>
    </recommendedName>
</protein>
<dbReference type="Pfam" id="PF00787">
    <property type="entry name" value="PX"/>
    <property type="match status" value="1"/>
</dbReference>
<feature type="domain" description="PX" evidence="3">
    <location>
        <begin position="688"/>
        <end position="805"/>
    </location>
</feature>
<evidence type="ECO:0000313" key="5">
    <source>
        <dbReference type="EMBL" id="CAK8671103.1"/>
    </source>
</evidence>
<dbReference type="Pfam" id="PF02759">
    <property type="entry name" value="RUN"/>
    <property type="match status" value="1"/>
</dbReference>
<organism evidence="5 6">
    <name type="scientific">Clavelina lepadiformis</name>
    <name type="common">Light-bulb sea squirt</name>
    <name type="synonym">Ascidia lepadiformis</name>
    <dbReference type="NCBI Taxonomy" id="159417"/>
    <lineage>
        <taxon>Eukaryota</taxon>
        <taxon>Metazoa</taxon>
        <taxon>Chordata</taxon>
        <taxon>Tunicata</taxon>
        <taxon>Ascidiacea</taxon>
        <taxon>Aplousobranchia</taxon>
        <taxon>Clavelinidae</taxon>
        <taxon>Clavelina</taxon>
    </lineage>
</organism>
<proteinExistence type="predicted"/>
<evidence type="ECO:0000259" key="4">
    <source>
        <dbReference type="PROSITE" id="PS50826"/>
    </source>
</evidence>
<dbReference type="PROSITE" id="PS50195">
    <property type="entry name" value="PX"/>
    <property type="match status" value="1"/>
</dbReference>
<feature type="region of interest" description="Disordered" evidence="2">
    <location>
        <begin position="451"/>
        <end position="478"/>
    </location>
</feature>
<feature type="compositionally biased region" description="Polar residues" evidence="2">
    <location>
        <begin position="348"/>
        <end position="370"/>
    </location>
</feature>
<feature type="coiled-coil region" evidence="1">
    <location>
        <begin position="501"/>
        <end position="563"/>
    </location>
</feature>
<dbReference type="InterPro" id="IPR036871">
    <property type="entry name" value="PX_dom_sf"/>
</dbReference>
<feature type="compositionally biased region" description="Low complexity" evidence="2">
    <location>
        <begin position="333"/>
        <end position="347"/>
    </location>
</feature>
<dbReference type="Gene3D" id="3.30.1520.10">
    <property type="entry name" value="Phox-like domain"/>
    <property type="match status" value="1"/>
</dbReference>